<dbReference type="GO" id="GO:0005886">
    <property type="term" value="C:plasma membrane"/>
    <property type="evidence" value="ECO:0007669"/>
    <property type="project" value="UniProtKB-SubCell"/>
</dbReference>
<feature type="transmembrane region" description="Helical" evidence="7">
    <location>
        <begin position="77"/>
        <end position="96"/>
    </location>
</feature>
<comment type="subcellular location">
    <subcellularLocation>
        <location evidence="1">Cell membrane</location>
        <topology evidence="1">Multi-pass membrane protein</topology>
    </subcellularLocation>
</comment>
<sequence>MSSAETEAAADFVAPGAARDWRGLRRALPLGLLLAVAFVIVPLAGTDYWFNAILIPFLIMALAGLGLNLLMGYAGQASLGTGAFMATGAYATYNLLLRLPDIPLPISLVLGGLIAGAVGVVVGLPSLRIKGFYLLASTLAAQFLLEWIFNQYGWFSNYSTSSSISAPKLAILGQDLSSPVGRYLMTLTAVVAIAAVAARLVKSQTGRAWSAVRDMDTAAAVIGVPVARSKLSAFFVGAAVCGVAGALWAFAYLGTVDARSFGLDRSFQVMFIIIVGGMGSIAGNFIGSAFIVLLPILLSQVSDRLFGGTVDAGQLANLQRIAFGALIIWFLIKEPAGLAALAERGWRRLRPSGTAGPERGSRPGNTGKIF</sequence>
<dbReference type="InterPro" id="IPR043428">
    <property type="entry name" value="LivM-like"/>
</dbReference>
<feature type="region of interest" description="Disordered" evidence="6">
    <location>
        <begin position="351"/>
        <end position="370"/>
    </location>
</feature>
<evidence type="ECO:0000256" key="5">
    <source>
        <dbReference type="ARBA" id="ARBA00023136"/>
    </source>
</evidence>
<dbReference type="GO" id="GO:0015658">
    <property type="term" value="F:branched-chain amino acid transmembrane transporter activity"/>
    <property type="evidence" value="ECO:0007669"/>
    <property type="project" value="InterPro"/>
</dbReference>
<dbReference type="AlphaFoldDB" id="A0A916X9W9"/>
<dbReference type="Proteomes" id="UP000637002">
    <property type="component" value="Unassembled WGS sequence"/>
</dbReference>
<organism evidence="8 9">
    <name type="scientific">Chelatococcus reniformis</name>
    <dbReference type="NCBI Taxonomy" id="1494448"/>
    <lineage>
        <taxon>Bacteria</taxon>
        <taxon>Pseudomonadati</taxon>
        <taxon>Pseudomonadota</taxon>
        <taxon>Alphaproteobacteria</taxon>
        <taxon>Hyphomicrobiales</taxon>
        <taxon>Chelatococcaceae</taxon>
        <taxon>Chelatococcus</taxon>
    </lineage>
</organism>
<evidence type="ECO:0000256" key="7">
    <source>
        <dbReference type="SAM" id="Phobius"/>
    </source>
</evidence>
<evidence type="ECO:0000256" key="1">
    <source>
        <dbReference type="ARBA" id="ARBA00004651"/>
    </source>
</evidence>
<feature type="transmembrane region" description="Helical" evidence="7">
    <location>
        <begin position="267"/>
        <end position="298"/>
    </location>
</feature>
<dbReference type="PANTHER" id="PTHR30482:SF5">
    <property type="entry name" value="ABC TRANSPORTER PERMEASE PROTEIN"/>
    <property type="match status" value="1"/>
</dbReference>
<keyword evidence="4 7" id="KW-1133">Transmembrane helix</keyword>
<dbReference type="Pfam" id="PF02653">
    <property type="entry name" value="BPD_transp_2"/>
    <property type="match status" value="1"/>
</dbReference>
<feature type="transmembrane region" description="Helical" evidence="7">
    <location>
        <begin position="50"/>
        <end position="70"/>
    </location>
</feature>
<evidence type="ECO:0000256" key="3">
    <source>
        <dbReference type="ARBA" id="ARBA00022692"/>
    </source>
</evidence>
<keyword evidence="2" id="KW-1003">Cell membrane</keyword>
<reference evidence="8" key="1">
    <citation type="journal article" date="2014" name="Int. J. Syst. Evol. Microbiol.">
        <title>Complete genome sequence of Corynebacterium casei LMG S-19264T (=DSM 44701T), isolated from a smear-ripened cheese.</title>
        <authorList>
            <consortium name="US DOE Joint Genome Institute (JGI-PGF)"/>
            <person name="Walter F."/>
            <person name="Albersmeier A."/>
            <person name="Kalinowski J."/>
            <person name="Ruckert C."/>
        </authorList>
    </citation>
    <scope>NUCLEOTIDE SEQUENCE</scope>
    <source>
        <strain evidence="8">CGMCC 1.12919</strain>
    </source>
</reference>
<keyword evidence="5 7" id="KW-0472">Membrane</keyword>
<feature type="transmembrane region" description="Helical" evidence="7">
    <location>
        <begin position="102"/>
        <end position="124"/>
    </location>
</feature>
<dbReference type="PANTHER" id="PTHR30482">
    <property type="entry name" value="HIGH-AFFINITY BRANCHED-CHAIN AMINO ACID TRANSPORT SYSTEM PERMEASE"/>
    <property type="match status" value="1"/>
</dbReference>
<dbReference type="InterPro" id="IPR001851">
    <property type="entry name" value="ABC_transp_permease"/>
</dbReference>
<evidence type="ECO:0000313" key="8">
    <source>
        <dbReference type="EMBL" id="GGC54690.1"/>
    </source>
</evidence>
<feature type="transmembrane region" description="Helical" evidence="7">
    <location>
        <begin position="27"/>
        <end position="44"/>
    </location>
</feature>
<evidence type="ECO:0000313" key="9">
    <source>
        <dbReference type="Proteomes" id="UP000637002"/>
    </source>
</evidence>
<dbReference type="CDD" id="cd06581">
    <property type="entry name" value="TM_PBP1_LivM_like"/>
    <property type="match status" value="1"/>
</dbReference>
<comment type="caution">
    <text evidence="8">The sequence shown here is derived from an EMBL/GenBank/DDBJ whole genome shotgun (WGS) entry which is preliminary data.</text>
</comment>
<dbReference type="RefSeq" id="WP_188608237.1">
    <property type="nucleotide sequence ID" value="NZ_BMGG01000002.1"/>
</dbReference>
<feature type="transmembrane region" description="Helical" evidence="7">
    <location>
        <begin position="233"/>
        <end position="255"/>
    </location>
</feature>
<dbReference type="EMBL" id="BMGG01000002">
    <property type="protein sequence ID" value="GGC54690.1"/>
    <property type="molecule type" value="Genomic_DNA"/>
</dbReference>
<evidence type="ECO:0000256" key="2">
    <source>
        <dbReference type="ARBA" id="ARBA00022475"/>
    </source>
</evidence>
<keyword evidence="9" id="KW-1185">Reference proteome</keyword>
<feature type="transmembrane region" description="Helical" evidence="7">
    <location>
        <begin position="131"/>
        <end position="149"/>
    </location>
</feature>
<reference evidence="8" key="2">
    <citation type="submission" date="2020-09" db="EMBL/GenBank/DDBJ databases">
        <authorList>
            <person name="Sun Q."/>
            <person name="Zhou Y."/>
        </authorList>
    </citation>
    <scope>NUCLEOTIDE SEQUENCE</scope>
    <source>
        <strain evidence="8">CGMCC 1.12919</strain>
    </source>
</reference>
<feature type="transmembrane region" description="Helical" evidence="7">
    <location>
        <begin position="183"/>
        <end position="201"/>
    </location>
</feature>
<evidence type="ECO:0000256" key="6">
    <source>
        <dbReference type="SAM" id="MobiDB-lite"/>
    </source>
</evidence>
<gene>
    <name evidence="8" type="ORF">GCM10010994_12040</name>
</gene>
<proteinExistence type="predicted"/>
<accession>A0A916X9W9</accession>
<keyword evidence="3 7" id="KW-0812">Transmembrane</keyword>
<evidence type="ECO:0000256" key="4">
    <source>
        <dbReference type="ARBA" id="ARBA00022989"/>
    </source>
</evidence>
<protein>
    <submittedName>
        <fullName evidence="8">Branched-chain amino acid ABC transporter permease</fullName>
    </submittedName>
</protein>
<name>A0A916X9W9_9HYPH</name>